<feature type="region of interest" description="Disordered" evidence="1">
    <location>
        <begin position="38"/>
        <end position="65"/>
    </location>
</feature>
<reference evidence="2 3" key="1">
    <citation type="submission" date="2019-05" db="EMBL/GenBank/DDBJ databases">
        <title>Another draft genome of Portunus trituberculatus and its Hox gene families provides insights of decapod evolution.</title>
        <authorList>
            <person name="Jeong J.-H."/>
            <person name="Song I."/>
            <person name="Kim S."/>
            <person name="Choi T."/>
            <person name="Kim D."/>
            <person name="Ryu S."/>
            <person name="Kim W."/>
        </authorList>
    </citation>
    <scope>NUCLEOTIDE SEQUENCE [LARGE SCALE GENOMIC DNA]</scope>
    <source>
        <tissue evidence="2">Muscle</tissue>
    </source>
</reference>
<evidence type="ECO:0000256" key="1">
    <source>
        <dbReference type="SAM" id="MobiDB-lite"/>
    </source>
</evidence>
<dbReference type="AlphaFoldDB" id="A0A5B7H506"/>
<gene>
    <name evidence="2" type="ORF">E2C01_058743</name>
</gene>
<comment type="caution">
    <text evidence="2">The sequence shown here is derived from an EMBL/GenBank/DDBJ whole genome shotgun (WGS) entry which is preliminary data.</text>
</comment>
<proteinExistence type="predicted"/>
<dbReference type="EMBL" id="VSRR010022335">
    <property type="protein sequence ID" value="MPC64625.1"/>
    <property type="molecule type" value="Genomic_DNA"/>
</dbReference>
<evidence type="ECO:0000313" key="2">
    <source>
        <dbReference type="EMBL" id="MPC64625.1"/>
    </source>
</evidence>
<keyword evidence="3" id="KW-1185">Reference proteome</keyword>
<feature type="compositionally biased region" description="Basic and acidic residues" evidence="1">
    <location>
        <begin position="43"/>
        <end position="53"/>
    </location>
</feature>
<name>A0A5B7H506_PORTR</name>
<sequence length="65" mass="7422">MYPFSACVAGSKSNNPQYLVIRKIPAVWCRSRETITRDWTPGRIDKPSRKPDEQDSEAQEPTALE</sequence>
<protein>
    <submittedName>
        <fullName evidence="2">Uncharacterized protein</fullName>
    </submittedName>
</protein>
<dbReference type="Proteomes" id="UP000324222">
    <property type="component" value="Unassembled WGS sequence"/>
</dbReference>
<organism evidence="2 3">
    <name type="scientific">Portunus trituberculatus</name>
    <name type="common">Swimming crab</name>
    <name type="synonym">Neptunus trituberculatus</name>
    <dbReference type="NCBI Taxonomy" id="210409"/>
    <lineage>
        <taxon>Eukaryota</taxon>
        <taxon>Metazoa</taxon>
        <taxon>Ecdysozoa</taxon>
        <taxon>Arthropoda</taxon>
        <taxon>Crustacea</taxon>
        <taxon>Multicrustacea</taxon>
        <taxon>Malacostraca</taxon>
        <taxon>Eumalacostraca</taxon>
        <taxon>Eucarida</taxon>
        <taxon>Decapoda</taxon>
        <taxon>Pleocyemata</taxon>
        <taxon>Brachyura</taxon>
        <taxon>Eubrachyura</taxon>
        <taxon>Portunoidea</taxon>
        <taxon>Portunidae</taxon>
        <taxon>Portuninae</taxon>
        <taxon>Portunus</taxon>
    </lineage>
</organism>
<evidence type="ECO:0000313" key="3">
    <source>
        <dbReference type="Proteomes" id="UP000324222"/>
    </source>
</evidence>
<accession>A0A5B7H506</accession>